<feature type="compositionally biased region" description="Polar residues" evidence="1">
    <location>
        <begin position="38"/>
        <end position="47"/>
    </location>
</feature>
<proteinExistence type="predicted"/>
<dbReference type="AlphaFoldDB" id="D6U3N5"/>
<gene>
    <name evidence="2" type="ORF">Krac_3936</name>
</gene>
<comment type="caution">
    <text evidence="2">The sequence shown here is derived from an EMBL/GenBank/DDBJ whole genome shotgun (WGS) entry which is preliminary data.</text>
</comment>
<dbReference type="InParanoid" id="D6U3N5"/>
<dbReference type="EMBL" id="ADVG01000004">
    <property type="protein sequence ID" value="EFH83025.1"/>
    <property type="molecule type" value="Genomic_DNA"/>
</dbReference>
<feature type="region of interest" description="Disordered" evidence="1">
    <location>
        <begin position="35"/>
        <end position="54"/>
    </location>
</feature>
<organism evidence="2 3">
    <name type="scientific">Ktedonobacter racemifer DSM 44963</name>
    <dbReference type="NCBI Taxonomy" id="485913"/>
    <lineage>
        <taxon>Bacteria</taxon>
        <taxon>Bacillati</taxon>
        <taxon>Chloroflexota</taxon>
        <taxon>Ktedonobacteria</taxon>
        <taxon>Ktedonobacterales</taxon>
        <taxon>Ktedonobacteraceae</taxon>
        <taxon>Ktedonobacter</taxon>
    </lineage>
</organism>
<evidence type="ECO:0000313" key="2">
    <source>
        <dbReference type="EMBL" id="EFH83025.1"/>
    </source>
</evidence>
<dbReference type="RefSeq" id="WP_007921557.1">
    <property type="nucleotide sequence ID" value="NZ_ADVG01000004.1"/>
</dbReference>
<dbReference type="Proteomes" id="UP000004508">
    <property type="component" value="Unassembled WGS sequence"/>
</dbReference>
<reference evidence="2 3" key="1">
    <citation type="journal article" date="2011" name="Stand. Genomic Sci.">
        <title>Non-contiguous finished genome sequence and contextual data of the filamentous soil bacterium Ktedonobacter racemifer type strain (SOSP1-21).</title>
        <authorList>
            <person name="Chang Y.J."/>
            <person name="Land M."/>
            <person name="Hauser L."/>
            <person name="Chertkov O."/>
            <person name="Del Rio T.G."/>
            <person name="Nolan M."/>
            <person name="Copeland A."/>
            <person name="Tice H."/>
            <person name="Cheng J.F."/>
            <person name="Lucas S."/>
            <person name="Han C."/>
            <person name="Goodwin L."/>
            <person name="Pitluck S."/>
            <person name="Ivanova N."/>
            <person name="Ovchinikova G."/>
            <person name="Pati A."/>
            <person name="Chen A."/>
            <person name="Palaniappan K."/>
            <person name="Mavromatis K."/>
            <person name="Liolios K."/>
            <person name="Brettin T."/>
            <person name="Fiebig A."/>
            <person name="Rohde M."/>
            <person name="Abt B."/>
            <person name="Goker M."/>
            <person name="Detter J.C."/>
            <person name="Woyke T."/>
            <person name="Bristow J."/>
            <person name="Eisen J.A."/>
            <person name="Markowitz V."/>
            <person name="Hugenholtz P."/>
            <person name="Kyrpides N.C."/>
            <person name="Klenk H.P."/>
            <person name="Lapidus A."/>
        </authorList>
    </citation>
    <scope>NUCLEOTIDE SEQUENCE [LARGE SCALE GENOMIC DNA]</scope>
    <source>
        <strain evidence="3">DSM 44963</strain>
    </source>
</reference>
<keyword evidence="3" id="KW-1185">Reference proteome</keyword>
<sequence length="212" mass="22925">MNTMANQNAHPRVTIPPPAPTSTMDAANAFARDGHTHQGATTTQSYDSRPCAQHPSPATCNGVLPLRPHTPLESREHGSGSCFDQQITIMEDQRIPDAMGHIIADFQLWFFVGCKSYAAHLIAAPDQPPPTIQLQVQQYDAATTAADANTLPPSATQASGPLQDQETWFPLLYSPNDPVQAAMTLHINQQTYTALSHFYAAGQPTTLHGRSS</sequence>
<protein>
    <submittedName>
        <fullName evidence="2">Uncharacterized protein</fullName>
    </submittedName>
</protein>
<evidence type="ECO:0000256" key="1">
    <source>
        <dbReference type="SAM" id="MobiDB-lite"/>
    </source>
</evidence>
<name>D6U3N5_KTERA</name>
<accession>D6U3N5</accession>
<feature type="region of interest" description="Disordered" evidence="1">
    <location>
        <begin position="1"/>
        <end position="25"/>
    </location>
</feature>
<evidence type="ECO:0000313" key="3">
    <source>
        <dbReference type="Proteomes" id="UP000004508"/>
    </source>
</evidence>